<gene>
    <name evidence="1" type="ORF">APY94_09305</name>
</gene>
<proteinExistence type="predicted"/>
<sequence length="124" mass="13556">MRWKPLLAVLLGLLMVGLTVGSAAAMSSSAQDPHAKVVVMKELPTRLLVNTPTRQVFIFGDILIDYKTNGNEATILIKNTTTDKMVDVVYMTSTKIDNSYLLTVRDSSGANYSIRTPINIIAPD</sequence>
<evidence type="ECO:0000313" key="2">
    <source>
        <dbReference type="Proteomes" id="UP000053462"/>
    </source>
</evidence>
<keyword evidence="2" id="KW-1185">Reference proteome</keyword>
<accession>A0A100XWP1</accession>
<dbReference type="RefSeq" id="WP_058939370.1">
    <property type="nucleotide sequence ID" value="NZ_LLYW01000032.1"/>
</dbReference>
<dbReference type="OrthoDB" id="135313at2157"/>
<dbReference type="STRING" id="227598.APY94_09305"/>
<dbReference type="EMBL" id="LLYW01000032">
    <property type="protein sequence ID" value="KUH32611.1"/>
    <property type="molecule type" value="Genomic_DNA"/>
</dbReference>
<dbReference type="Proteomes" id="UP000053462">
    <property type="component" value="Unassembled WGS sequence"/>
</dbReference>
<comment type="caution">
    <text evidence="1">The sequence shown here is derived from an EMBL/GenBank/DDBJ whole genome shotgun (WGS) entry which is preliminary data.</text>
</comment>
<protein>
    <submittedName>
        <fullName evidence="1">Uncharacterized protein</fullName>
    </submittedName>
</protein>
<dbReference type="AlphaFoldDB" id="A0A100XWP1"/>
<name>A0A100XWP1_9EURY</name>
<organism evidence="1 2">
    <name type="scientific">Thermococcus celericrescens</name>
    <dbReference type="NCBI Taxonomy" id="227598"/>
    <lineage>
        <taxon>Archaea</taxon>
        <taxon>Methanobacteriati</taxon>
        <taxon>Methanobacteriota</taxon>
        <taxon>Thermococci</taxon>
        <taxon>Thermococcales</taxon>
        <taxon>Thermococcaceae</taxon>
        <taxon>Thermococcus</taxon>
    </lineage>
</organism>
<reference evidence="1 2" key="1">
    <citation type="submission" date="2015-10" db="EMBL/GenBank/DDBJ databases">
        <title>Draft genome sequence of Thermococcus celericrescens strain DSM 17994.</title>
        <authorList>
            <person name="Hong S.-J."/>
            <person name="Park C.-E."/>
            <person name="Shin J.-H."/>
        </authorList>
    </citation>
    <scope>NUCLEOTIDE SEQUENCE [LARGE SCALE GENOMIC DNA]</scope>
    <source>
        <strain evidence="1 2">DSM 17994</strain>
    </source>
</reference>
<evidence type="ECO:0000313" key="1">
    <source>
        <dbReference type="EMBL" id="KUH32611.1"/>
    </source>
</evidence>